<keyword evidence="1 2" id="KW-0694">RNA-binding</keyword>
<name>A0A9P7A7Z6_9AGAM</name>
<evidence type="ECO:0000313" key="7">
    <source>
        <dbReference type="Proteomes" id="UP000714275"/>
    </source>
</evidence>
<evidence type="ECO:0000313" key="6">
    <source>
        <dbReference type="EMBL" id="KAG1784134.1"/>
    </source>
</evidence>
<dbReference type="Proteomes" id="UP000714275">
    <property type="component" value="Unassembled WGS sequence"/>
</dbReference>
<accession>A0A9P7A7Z6</accession>
<dbReference type="PROSITE" id="PS50137">
    <property type="entry name" value="DS_RBD"/>
    <property type="match status" value="1"/>
</dbReference>
<feature type="compositionally biased region" description="Low complexity" evidence="3">
    <location>
        <begin position="199"/>
        <end position="210"/>
    </location>
</feature>
<dbReference type="SMART" id="SM00358">
    <property type="entry name" value="DSRM"/>
    <property type="match status" value="1"/>
</dbReference>
<organism evidence="6 7">
    <name type="scientific">Suillus placidus</name>
    <dbReference type="NCBI Taxonomy" id="48579"/>
    <lineage>
        <taxon>Eukaryota</taxon>
        <taxon>Fungi</taxon>
        <taxon>Dikarya</taxon>
        <taxon>Basidiomycota</taxon>
        <taxon>Agaricomycotina</taxon>
        <taxon>Agaricomycetes</taxon>
        <taxon>Agaricomycetidae</taxon>
        <taxon>Boletales</taxon>
        <taxon>Suillineae</taxon>
        <taxon>Suillaceae</taxon>
        <taxon>Suillus</taxon>
    </lineage>
</organism>
<dbReference type="InterPro" id="IPR000999">
    <property type="entry name" value="RNase_III_dom"/>
</dbReference>
<feature type="domain" description="RNase III" evidence="5">
    <location>
        <begin position="40"/>
        <end position="167"/>
    </location>
</feature>
<feature type="region of interest" description="Disordered" evidence="3">
    <location>
        <begin position="199"/>
        <end position="229"/>
    </location>
</feature>
<dbReference type="Gene3D" id="3.30.160.20">
    <property type="match status" value="1"/>
</dbReference>
<dbReference type="EMBL" id="JABBWD010000001">
    <property type="protein sequence ID" value="KAG1784134.1"/>
    <property type="molecule type" value="Genomic_DNA"/>
</dbReference>
<feature type="compositionally biased region" description="Pro residues" evidence="3">
    <location>
        <begin position="219"/>
        <end position="229"/>
    </location>
</feature>
<dbReference type="Gene3D" id="1.10.1520.10">
    <property type="entry name" value="Ribonuclease III domain"/>
    <property type="match status" value="1"/>
</dbReference>
<dbReference type="GO" id="GO:0003723">
    <property type="term" value="F:RNA binding"/>
    <property type="evidence" value="ECO:0007669"/>
    <property type="project" value="UniProtKB-UniRule"/>
</dbReference>
<feature type="region of interest" description="Disordered" evidence="3">
    <location>
        <begin position="1"/>
        <end position="30"/>
    </location>
</feature>
<protein>
    <submittedName>
        <fullName evidence="6">Ribonuclease III domain-containing protein</fullName>
    </submittedName>
</protein>
<reference evidence="6" key="1">
    <citation type="journal article" date="2020" name="New Phytol.">
        <title>Comparative genomics reveals dynamic genome evolution in host specialist ectomycorrhizal fungi.</title>
        <authorList>
            <person name="Lofgren L.A."/>
            <person name="Nguyen N.H."/>
            <person name="Vilgalys R."/>
            <person name="Ruytinx J."/>
            <person name="Liao H.L."/>
            <person name="Branco S."/>
            <person name="Kuo A."/>
            <person name="LaButti K."/>
            <person name="Lipzen A."/>
            <person name="Andreopoulos W."/>
            <person name="Pangilinan J."/>
            <person name="Riley R."/>
            <person name="Hundley H."/>
            <person name="Na H."/>
            <person name="Barry K."/>
            <person name="Grigoriev I.V."/>
            <person name="Stajich J.E."/>
            <person name="Kennedy P.G."/>
        </authorList>
    </citation>
    <scope>NUCLEOTIDE SEQUENCE</scope>
    <source>
        <strain evidence="6">DOB743</strain>
    </source>
</reference>
<proteinExistence type="predicted"/>
<dbReference type="Pfam" id="PF00035">
    <property type="entry name" value="dsrm"/>
    <property type="match status" value="1"/>
</dbReference>
<dbReference type="InterPro" id="IPR036389">
    <property type="entry name" value="RNase_III_sf"/>
</dbReference>
<dbReference type="AlphaFoldDB" id="A0A9P7A7Z6"/>
<evidence type="ECO:0000256" key="1">
    <source>
        <dbReference type="ARBA" id="ARBA00022884"/>
    </source>
</evidence>
<dbReference type="GO" id="GO:0006396">
    <property type="term" value="P:RNA processing"/>
    <property type="evidence" value="ECO:0007669"/>
    <property type="project" value="InterPro"/>
</dbReference>
<dbReference type="Pfam" id="PF14622">
    <property type="entry name" value="Ribonucleas_3_3"/>
    <property type="match status" value="1"/>
</dbReference>
<evidence type="ECO:0000259" key="5">
    <source>
        <dbReference type="PROSITE" id="PS50142"/>
    </source>
</evidence>
<keyword evidence="7" id="KW-1185">Reference proteome</keyword>
<dbReference type="InterPro" id="IPR014720">
    <property type="entry name" value="dsRBD_dom"/>
</dbReference>
<dbReference type="SUPFAM" id="SSF69065">
    <property type="entry name" value="RNase III domain-like"/>
    <property type="match status" value="1"/>
</dbReference>
<evidence type="ECO:0000256" key="2">
    <source>
        <dbReference type="PROSITE-ProRule" id="PRU00266"/>
    </source>
</evidence>
<evidence type="ECO:0000256" key="3">
    <source>
        <dbReference type="SAM" id="MobiDB-lite"/>
    </source>
</evidence>
<sequence>MSLPPRLRGHSVALSAMESTPEPGLRMPHNTLKRNRSQTLDAMPEELPDLPKLTGHIILEVFTHRSLRLACNAQFRDNERLAVLGHNILEMMTTQLLFFRKPKLTVHQIEVQRTQLLTNETIDIWSKLYQLREELRCDPRCLQSLQTPEEGRLIFNAYLGAVFLEHGLQTVHEWIGGLLRLSTTILNDNHDMDVDVASITSKPSSPAPTSKRIKVEEPSAPPPPLPSFPPPPVYQLPSRFSPHQPFPQTRFSVQPLPPPLIHSRTNVPQLAPTTHYNPYSSLRPPLARPLSPPRISPPNPLAPAQPHLAFLPLFNQTAHQRGVSVSYPASLVGPPHAGKWNVTCVVDGIEKGKGTSDTKQQAKEQAARQAYYEMGWAPRKCESS</sequence>
<dbReference type="SMART" id="SM00535">
    <property type="entry name" value="RIBOc"/>
    <property type="match status" value="1"/>
</dbReference>
<dbReference type="GO" id="GO:0004525">
    <property type="term" value="F:ribonuclease III activity"/>
    <property type="evidence" value="ECO:0007669"/>
    <property type="project" value="InterPro"/>
</dbReference>
<dbReference type="CDD" id="cd00593">
    <property type="entry name" value="RIBOc"/>
    <property type="match status" value="1"/>
</dbReference>
<comment type="caution">
    <text evidence="6">The sequence shown here is derived from an EMBL/GenBank/DDBJ whole genome shotgun (WGS) entry which is preliminary data.</text>
</comment>
<evidence type="ECO:0000259" key="4">
    <source>
        <dbReference type="PROSITE" id="PS50137"/>
    </source>
</evidence>
<feature type="domain" description="DRBM" evidence="4">
    <location>
        <begin position="296"/>
        <end position="376"/>
    </location>
</feature>
<dbReference type="PROSITE" id="PS50142">
    <property type="entry name" value="RNASE_3_2"/>
    <property type="match status" value="1"/>
</dbReference>
<gene>
    <name evidence="6" type="ORF">EV702DRAFT_1057600</name>
</gene>
<dbReference type="SUPFAM" id="SSF54768">
    <property type="entry name" value="dsRNA-binding domain-like"/>
    <property type="match status" value="1"/>
</dbReference>
<dbReference type="OrthoDB" id="2392202at2759"/>